<evidence type="ECO:0000256" key="6">
    <source>
        <dbReference type="SAM" id="Phobius"/>
    </source>
</evidence>
<keyword evidence="3 6" id="KW-0812">Transmembrane</keyword>
<evidence type="ECO:0000313" key="8">
    <source>
        <dbReference type="Proteomes" id="UP000245634"/>
    </source>
</evidence>
<accession>A0A316DE28</accession>
<evidence type="ECO:0000256" key="1">
    <source>
        <dbReference type="ARBA" id="ARBA00004651"/>
    </source>
</evidence>
<dbReference type="GO" id="GO:0005886">
    <property type="term" value="C:plasma membrane"/>
    <property type="evidence" value="ECO:0007669"/>
    <property type="project" value="UniProtKB-SubCell"/>
</dbReference>
<keyword evidence="8" id="KW-1185">Reference proteome</keyword>
<feature type="transmembrane region" description="Helical" evidence="6">
    <location>
        <begin position="423"/>
        <end position="441"/>
    </location>
</feature>
<dbReference type="Proteomes" id="UP000245634">
    <property type="component" value="Unassembled WGS sequence"/>
</dbReference>
<proteinExistence type="predicted"/>
<protein>
    <submittedName>
        <fullName evidence="7">Amino acid transporter</fullName>
    </submittedName>
</protein>
<organism evidence="7 8">
    <name type="scientific">Tumebacillus permanentifrigoris</name>
    <dbReference type="NCBI Taxonomy" id="378543"/>
    <lineage>
        <taxon>Bacteria</taxon>
        <taxon>Bacillati</taxon>
        <taxon>Bacillota</taxon>
        <taxon>Bacilli</taxon>
        <taxon>Bacillales</taxon>
        <taxon>Alicyclobacillaceae</taxon>
        <taxon>Tumebacillus</taxon>
    </lineage>
</organism>
<reference evidence="7 8" key="1">
    <citation type="submission" date="2018-05" db="EMBL/GenBank/DDBJ databases">
        <title>Genomic Encyclopedia of Type Strains, Phase IV (KMG-IV): sequencing the most valuable type-strain genomes for metagenomic binning, comparative biology and taxonomic classification.</title>
        <authorList>
            <person name="Goeker M."/>
        </authorList>
    </citation>
    <scope>NUCLEOTIDE SEQUENCE [LARGE SCALE GENOMIC DNA]</scope>
    <source>
        <strain evidence="7 8">DSM 18773</strain>
    </source>
</reference>
<evidence type="ECO:0000313" key="7">
    <source>
        <dbReference type="EMBL" id="PWK16461.1"/>
    </source>
</evidence>
<dbReference type="GO" id="GO:0022857">
    <property type="term" value="F:transmembrane transporter activity"/>
    <property type="evidence" value="ECO:0007669"/>
    <property type="project" value="InterPro"/>
</dbReference>
<evidence type="ECO:0000256" key="4">
    <source>
        <dbReference type="ARBA" id="ARBA00022989"/>
    </source>
</evidence>
<feature type="transmembrane region" description="Helical" evidence="6">
    <location>
        <begin position="342"/>
        <end position="361"/>
    </location>
</feature>
<feature type="transmembrane region" description="Helical" evidence="6">
    <location>
        <begin position="21"/>
        <end position="44"/>
    </location>
</feature>
<feature type="transmembrane region" description="Helical" evidence="6">
    <location>
        <begin position="399"/>
        <end position="417"/>
    </location>
</feature>
<feature type="transmembrane region" description="Helical" evidence="6">
    <location>
        <begin position="96"/>
        <end position="119"/>
    </location>
</feature>
<feature type="transmembrane region" description="Helical" evidence="6">
    <location>
        <begin position="242"/>
        <end position="267"/>
    </location>
</feature>
<gene>
    <name evidence="7" type="ORF">C7459_101325</name>
</gene>
<feature type="transmembrane region" description="Helical" evidence="6">
    <location>
        <begin position="56"/>
        <end position="75"/>
    </location>
</feature>
<dbReference type="RefSeq" id="WP_245884358.1">
    <property type="nucleotide sequence ID" value="NZ_QGGL01000001.1"/>
</dbReference>
<dbReference type="InterPro" id="IPR002293">
    <property type="entry name" value="AA/rel_permease1"/>
</dbReference>
<dbReference type="EMBL" id="QGGL01000001">
    <property type="protein sequence ID" value="PWK16461.1"/>
    <property type="molecule type" value="Genomic_DNA"/>
</dbReference>
<keyword evidence="4 6" id="KW-1133">Transmembrane helix</keyword>
<dbReference type="Pfam" id="PF13520">
    <property type="entry name" value="AA_permease_2"/>
    <property type="match status" value="1"/>
</dbReference>
<dbReference type="InterPro" id="IPR050367">
    <property type="entry name" value="APC_superfamily"/>
</dbReference>
<evidence type="ECO:0000256" key="3">
    <source>
        <dbReference type="ARBA" id="ARBA00022692"/>
    </source>
</evidence>
<dbReference type="PIRSF" id="PIRSF006060">
    <property type="entry name" value="AA_transporter"/>
    <property type="match status" value="1"/>
</dbReference>
<name>A0A316DE28_9BACL</name>
<feature type="transmembrane region" description="Helical" evidence="6">
    <location>
        <begin position="202"/>
        <end position="221"/>
    </location>
</feature>
<sequence>MSSTELSIQRFGYQQELRRTLSLTDLVIYGMVFMAPLAPMQVYGLVAHQSYGMTPLVYIVGVLAMLFTAMSYAHMSREFPIAGSVYSYIQRAVNPHIGFVAGWLILIDYILIPGLMYAFSAVWMEGIVPGVPAQAWGVLFILINTFISVRGITLTARANFFMFWLQIATLVAFFALGVKFVFIDGHGTGGFSMAPLFQAEHFNVNFIATATTIAVLGFLGFDGISTLAEEAKDPVRTVGKATVLSLIVIGVLFLGQTYMAALVHPAYEGLDPDMGFFDIARESGGDVFYVLLILVNVIAMGGAVTLNVQAATSRVLYSMSRDNLLPFSSFFRRVHPKYQTPIGATFFSAGVSLFILFALPIETIIKFVNFGATTSFMMLNFSVFYYFFLKKKRRDLKSIFKFMIFPLAGLFIVGYVWSGFDPVTFYVGFGWIAVGIVFGAVKSKGYRELPPTLQDL</sequence>
<comment type="caution">
    <text evidence="7">The sequence shown here is derived from an EMBL/GenBank/DDBJ whole genome shotgun (WGS) entry which is preliminary data.</text>
</comment>
<evidence type="ECO:0000256" key="5">
    <source>
        <dbReference type="ARBA" id="ARBA00023136"/>
    </source>
</evidence>
<feature type="transmembrane region" description="Helical" evidence="6">
    <location>
        <begin position="287"/>
        <end position="308"/>
    </location>
</feature>
<dbReference type="PANTHER" id="PTHR42770">
    <property type="entry name" value="AMINO ACID TRANSPORTER-RELATED"/>
    <property type="match status" value="1"/>
</dbReference>
<dbReference type="AlphaFoldDB" id="A0A316DE28"/>
<dbReference type="Gene3D" id="1.20.1740.10">
    <property type="entry name" value="Amino acid/polyamine transporter I"/>
    <property type="match status" value="1"/>
</dbReference>
<comment type="subcellular location">
    <subcellularLocation>
        <location evidence="1">Cell membrane</location>
        <topology evidence="1">Multi-pass membrane protein</topology>
    </subcellularLocation>
</comment>
<dbReference type="PANTHER" id="PTHR42770:SF16">
    <property type="entry name" value="AMINO ACID PERMEASE"/>
    <property type="match status" value="1"/>
</dbReference>
<feature type="transmembrane region" description="Helical" evidence="6">
    <location>
        <begin position="131"/>
        <end position="149"/>
    </location>
</feature>
<feature type="transmembrane region" description="Helical" evidence="6">
    <location>
        <begin position="161"/>
        <end position="182"/>
    </location>
</feature>
<keyword evidence="2" id="KW-1003">Cell membrane</keyword>
<feature type="transmembrane region" description="Helical" evidence="6">
    <location>
        <begin position="367"/>
        <end position="387"/>
    </location>
</feature>
<evidence type="ECO:0000256" key="2">
    <source>
        <dbReference type="ARBA" id="ARBA00022475"/>
    </source>
</evidence>
<keyword evidence="5 6" id="KW-0472">Membrane</keyword>